<dbReference type="Proteomes" id="UP000650467">
    <property type="component" value="Unassembled WGS sequence"/>
</dbReference>
<dbReference type="AlphaFoldDB" id="A0A835T9W2"/>
<gene>
    <name evidence="1" type="ORF">HXX76_003126</name>
</gene>
<protein>
    <submittedName>
        <fullName evidence="1">Uncharacterized protein</fullName>
    </submittedName>
</protein>
<evidence type="ECO:0000313" key="1">
    <source>
        <dbReference type="EMBL" id="KAG2441504.1"/>
    </source>
</evidence>
<evidence type="ECO:0000313" key="2">
    <source>
        <dbReference type="Proteomes" id="UP000650467"/>
    </source>
</evidence>
<proteinExistence type="predicted"/>
<accession>A0A835T9W2</accession>
<organism evidence="1 2">
    <name type="scientific">Chlamydomonas incerta</name>
    <dbReference type="NCBI Taxonomy" id="51695"/>
    <lineage>
        <taxon>Eukaryota</taxon>
        <taxon>Viridiplantae</taxon>
        <taxon>Chlorophyta</taxon>
        <taxon>core chlorophytes</taxon>
        <taxon>Chlorophyceae</taxon>
        <taxon>CS clade</taxon>
        <taxon>Chlamydomonadales</taxon>
        <taxon>Chlamydomonadaceae</taxon>
        <taxon>Chlamydomonas</taxon>
    </lineage>
</organism>
<dbReference type="EMBL" id="JAEHOC010000005">
    <property type="protein sequence ID" value="KAG2441504.1"/>
    <property type="molecule type" value="Genomic_DNA"/>
</dbReference>
<reference evidence="1" key="1">
    <citation type="journal article" date="2020" name="bioRxiv">
        <title>Comparative genomics of Chlamydomonas.</title>
        <authorList>
            <person name="Craig R.J."/>
            <person name="Hasan A.R."/>
            <person name="Ness R.W."/>
            <person name="Keightley P.D."/>
        </authorList>
    </citation>
    <scope>NUCLEOTIDE SEQUENCE</scope>
    <source>
        <strain evidence="1">SAG 7.73</strain>
    </source>
</reference>
<name>A0A835T9W2_CHLIN</name>
<keyword evidence="2" id="KW-1185">Reference proteome</keyword>
<dbReference type="OrthoDB" id="10323486at2759"/>
<comment type="caution">
    <text evidence="1">The sequence shown here is derived from an EMBL/GenBank/DDBJ whole genome shotgun (WGS) entry which is preliminary data.</text>
</comment>
<sequence length="153" mass="16084">MPRPPPPSPPPAKAYIDFVALAEPAACLSYAEDSGGSWAVGGAGARAQLDEIFMFDGFDPVTCAQAAVGWYRYVAIQDNEWCYGLTPAAGQDQGLPSPGVSGCFNCFGPFEGPYLPRNMKCGGRAAVSVYDLYTLFPETAPGPVPGVYGFSSN</sequence>